<comment type="caution">
    <text evidence="1">The sequence shown here is derived from an EMBL/GenBank/DDBJ whole genome shotgun (WGS) entry which is preliminary data.</text>
</comment>
<proteinExistence type="predicted"/>
<evidence type="ECO:0000313" key="2">
    <source>
        <dbReference type="Proteomes" id="UP000744676"/>
    </source>
</evidence>
<protein>
    <submittedName>
        <fullName evidence="1">Uncharacterized protein</fullName>
    </submittedName>
</protein>
<reference evidence="1 2" key="1">
    <citation type="journal article" date="2020" name="Front. Microbiol.">
        <title>Phenotypic and Genetic Characterization of the Cheese Ripening Yeast Geotrichum candidum.</title>
        <authorList>
            <person name="Perkins V."/>
            <person name="Vignola S."/>
            <person name="Lessard M.H."/>
            <person name="Plante P.L."/>
            <person name="Corbeil J."/>
            <person name="Dugat-Bony E."/>
            <person name="Frenette M."/>
            <person name="Labrie S."/>
        </authorList>
    </citation>
    <scope>NUCLEOTIDE SEQUENCE [LARGE SCALE GENOMIC DNA]</scope>
    <source>
        <strain evidence="1 2">LMA-1147</strain>
    </source>
</reference>
<keyword evidence="2" id="KW-1185">Reference proteome</keyword>
<organism evidence="1 2">
    <name type="scientific">Geotrichum galactomycetum</name>
    <dbReference type="NCBI Taxonomy" id="27317"/>
    <lineage>
        <taxon>Eukaryota</taxon>
        <taxon>Fungi</taxon>
        <taxon>Dikarya</taxon>
        <taxon>Ascomycota</taxon>
        <taxon>Saccharomycotina</taxon>
        <taxon>Dipodascomycetes</taxon>
        <taxon>Dipodascales</taxon>
        <taxon>Dipodascaceae</taxon>
        <taxon>Geotrichum</taxon>
    </lineage>
</organism>
<evidence type="ECO:0000313" key="1">
    <source>
        <dbReference type="EMBL" id="KAF5098427.1"/>
    </source>
</evidence>
<sequence>MSADSIAPDTDLPPQWQQQQTPPQPPANSTTNDELWGWYGYSWAAEPFIVSAVGTYVPILLEQFAREKGVRLDDHTIPCLAPTPPPNGTLPLPPGVGDPSKGVRCVVEIIGHIYIDTSSFALYTFSLSVLVQTLVVISMSGAADRGKFRKKLIVWFASVGAIATCGFLFVSANHYLVPALLAIISNSCFGAVTVCGNAYLPVLVKNHPETLEAMRHSMSSSESLSRENSPLLLESGTAHQSSNPFSHPDVIAATSKVSSRVSGSGVAIGYFAALIVQISTILLVSWLGSTTFSLKLAIFFVGLWWLVFQVPVQLWLRSRPGPPLPKPVHRRRSSLLPGGKHKFSLKRKINHFLMRVTNGGHAYIIYGWKTLFATFKEARQMKDVALFLLAWFMISDAATTINSAAILFARSEFQMSAPSLAVIGVLVVLSGIAGATIIPKVIVPRLLAYTGGNPVVGMSFVVLLASLIPAYGVLGFYTTHLGLRSPWEMFILAVWYGFALGGLNTLCRSIFSMLIPHGKESTFFSLFSVTDKGSSVIGPLISGLIVDRTHDIRYTFYFLLLLMVLPLVAFYNLDIERGSKEALYLETVEAADDDDDE</sequence>
<name>A0ACB6V582_9ASCO</name>
<dbReference type="EMBL" id="QVQA01000047">
    <property type="protein sequence ID" value="KAF5098427.1"/>
    <property type="molecule type" value="Genomic_DNA"/>
</dbReference>
<dbReference type="Proteomes" id="UP000744676">
    <property type="component" value="Unassembled WGS sequence"/>
</dbReference>
<accession>A0ACB6V582</accession>
<gene>
    <name evidence="1" type="ORF">D0Z00_002040</name>
</gene>